<feature type="domain" description="Yip1" evidence="7">
    <location>
        <begin position="62"/>
        <end position="227"/>
    </location>
</feature>
<dbReference type="InterPro" id="IPR006977">
    <property type="entry name" value="Yip1_dom"/>
</dbReference>
<evidence type="ECO:0000313" key="9">
    <source>
        <dbReference type="Proteomes" id="UP000502706"/>
    </source>
</evidence>
<evidence type="ECO:0000256" key="6">
    <source>
        <dbReference type="SAM" id="Phobius"/>
    </source>
</evidence>
<evidence type="ECO:0000259" key="7">
    <source>
        <dbReference type="Pfam" id="PF04893"/>
    </source>
</evidence>
<evidence type="ECO:0000256" key="5">
    <source>
        <dbReference type="SAM" id="MobiDB-lite"/>
    </source>
</evidence>
<organism evidence="8 9">
    <name type="scientific">Rubrobacter marinus</name>
    <dbReference type="NCBI Taxonomy" id="2653852"/>
    <lineage>
        <taxon>Bacteria</taxon>
        <taxon>Bacillati</taxon>
        <taxon>Actinomycetota</taxon>
        <taxon>Rubrobacteria</taxon>
        <taxon>Rubrobacterales</taxon>
        <taxon>Rubrobacteraceae</taxon>
        <taxon>Rubrobacter</taxon>
    </lineage>
</organism>
<evidence type="ECO:0000256" key="4">
    <source>
        <dbReference type="ARBA" id="ARBA00023136"/>
    </source>
</evidence>
<feature type="transmembrane region" description="Helical" evidence="6">
    <location>
        <begin position="124"/>
        <end position="154"/>
    </location>
</feature>
<feature type="region of interest" description="Disordered" evidence="5">
    <location>
        <begin position="1"/>
        <end position="45"/>
    </location>
</feature>
<reference evidence="8 9" key="1">
    <citation type="submission" date="2019-10" db="EMBL/GenBank/DDBJ databases">
        <title>Rubrobacter sp nov SCSIO 52915 isolated from a deep-sea sediment in the South China Sea.</title>
        <authorList>
            <person name="Chen R.W."/>
        </authorList>
    </citation>
    <scope>NUCLEOTIDE SEQUENCE [LARGE SCALE GENOMIC DNA]</scope>
    <source>
        <strain evidence="8 9">SCSIO 52915</strain>
    </source>
</reference>
<dbReference type="Pfam" id="PF04893">
    <property type="entry name" value="Yip1"/>
    <property type="match status" value="1"/>
</dbReference>
<dbReference type="RefSeq" id="WP_166396710.1">
    <property type="nucleotide sequence ID" value="NZ_CP045121.1"/>
</dbReference>
<evidence type="ECO:0000256" key="3">
    <source>
        <dbReference type="ARBA" id="ARBA00022989"/>
    </source>
</evidence>
<proteinExistence type="predicted"/>
<dbReference type="AlphaFoldDB" id="A0A6G8PXV5"/>
<feature type="transmembrane region" description="Helical" evidence="6">
    <location>
        <begin position="211"/>
        <end position="235"/>
    </location>
</feature>
<dbReference type="GO" id="GO:0016020">
    <property type="term" value="C:membrane"/>
    <property type="evidence" value="ECO:0007669"/>
    <property type="project" value="UniProtKB-SubCell"/>
</dbReference>
<gene>
    <name evidence="8" type="ORF">GBA65_11550</name>
</gene>
<evidence type="ECO:0000256" key="2">
    <source>
        <dbReference type="ARBA" id="ARBA00022692"/>
    </source>
</evidence>
<keyword evidence="3 6" id="KW-1133">Transmembrane helix</keyword>
<name>A0A6G8PXV5_9ACTN</name>
<dbReference type="Proteomes" id="UP000502706">
    <property type="component" value="Chromosome"/>
</dbReference>
<evidence type="ECO:0000256" key="1">
    <source>
        <dbReference type="ARBA" id="ARBA00004141"/>
    </source>
</evidence>
<keyword evidence="2 6" id="KW-0812">Transmembrane</keyword>
<accession>A0A6G8PXV5</accession>
<keyword evidence="4 6" id="KW-0472">Membrane</keyword>
<evidence type="ECO:0000313" key="8">
    <source>
        <dbReference type="EMBL" id="QIN79049.1"/>
    </source>
</evidence>
<sequence>MDFNTGRGSGEPSRRPDDSSSPLFGSGETGPPRSPAGPSPGGSGGEFSLSDPINSFVRTTVAVLTRPKEFFRGMSRQGDFINPGVYGLICGFISALLGGLVGLVFGSVFSALSGAEAATGIGGFLVGVILAPIFTAIGLLITAGVYHLLVLLLVRPSNGGFEATFRVVCYVSAIQLLTWIPIVNIIAAIYGLYVAYFGIREVHATTNQRAAAVVALPVLVVIFFIIFVTGAAILLQFA</sequence>
<feature type="transmembrane region" description="Helical" evidence="6">
    <location>
        <begin position="174"/>
        <end position="199"/>
    </location>
</feature>
<feature type="transmembrane region" description="Helical" evidence="6">
    <location>
        <begin position="85"/>
        <end position="112"/>
    </location>
</feature>
<comment type="subcellular location">
    <subcellularLocation>
        <location evidence="1">Membrane</location>
        <topology evidence="1">Multi-pass membrane protein</topology>
    </subcellularLocation>
</comment>
<keyword evidence="9" id="KW-1185">Reference proteome</keyword>
<dbReference type="KEGG" id="rmar:GBA65_11550"/>
<protein>
    <recommendedName>
        <fullName evidence="7">Yip1 domain-containing protein</fullName>
    </recommendedName>
</protein>
<dbReference type="EMBL" id="CP045121">
    <property type="protein sequence ID" value="QIN79049.1"/>
    <property type="molecule type" value="Genomic_DNA"/>
</dbReference>